<reference evidence="10" key="3">
    <citation type="submission" date="2020-05" db="UniProtKB">
        <authorList>
            <consortium name="EnsemblMetazoa"/>
        </authorList>
    </citation>
    <scope>IDENTIFICATION</scope>
    <source>
        <strain evidence="10">USDA</strain>
    </source>
</reference>
<reference evidence="9" key="1">
    <citation type="submission" date="2007-04" db="EMBL/GenBank/DDBJ databases">
        <title>Annotation of Pediculus humanus corporis strain USDA.</title>
        <authorList>
            <person name="Kirkness E."/>
            <person name="Hannick L."/>
            <person name="Hass B."/>
            <person name="Bruggner R."/>
            <person name="Lawson D."/>
            <person name="Bidwell S."/>
            <person name="Joardar V."/>
            <person name="Caler E."/>
            <person name="Walenz B."/>
            <person name="Inman J."/>
            <person name="Schobel S."/>
            <person name="Galinsky K."/>
            <person name="Amedeo P."/>
            <person name="Strausberg R."/>
        </authorList>
    </citation>
    <scope>NUCLEOTIDE SEQUENCE</scope>
    <source>
        <strain evidence="9">USDA</strain>
    </source>
</reference>
<evidence type="ECO:0000313" key="10">
    <source>
        <dbReference type="EnsemblMetazoa" id="PHUM599350-PA"/>
    </source>
</evidence>
<keyword evidence="11" id="KW-1185">Reference proteome</keyword>
<protein>
    <recommendedName>
        <fullName evidence="6">Cilia- and flagella-associated protein 91</fullName>
    </recommendedName>
</protein>
<evidence type="ECO:0000256" key="7">
    <source>
        <dbReference type="SAM" id="Coils"/>
    </source>
</evidence>
<dbReference type="Proteomes" id="UP000009046">
    <property type="component" value="Unassembled WGS sequence"/>
</dbReference>
<gene>
    <name evidence="10" type="primary">8236874</name>
    <name evidence="9" type="ORF">Phum_PHUM599350</name>
</gene>
<evidence type="ECO:0000256" key="4">
    <source>
        <dbReference type="ARBA" id="ARBA00023273"/>
    </source>
</evidence>
<dbReference type="InterPro" id="IPR026720">
    <property type="entry name" value="CFAP91"/>
</dbReference>
<evidence type="ECO:0000256" key="6">
    <source>
        <dbReference type="ARBA" id="ARBA00029555"/>
    </source>
</evidence>
<keyword evidence="4" id="KW-0966">Cell projection</keyword>
<dbReference type="EnsemblMetazoa" id="PHUM599350-RA">
    <property type="protein sequence ID" value="PHUM599350-PA"/>
    <property type="gene ID" value="PHUM599350"/>
</dbReference>
<dbReference type="HOGENOM" id="CLU_011633_1_1_1"/>
<keyword evidence="7" id="KW-0175">Coiled coil</keyword>
<comment type="similarity">
    <text evidence="5">Belongs to the CFAP91 family.</text>
</comment>
<evidence type="ECO:0000256" key="1">
    <source>
        <dbReference type="ARBA" id="ARBA00004430"/>
    </source>
</evidence>
<dbReference type="FunCoup" id="E0W2Y9">
    <property type="interactions" value="70"/>
</dbReference>
<dbReference type="STRING" id="121224.E0W2Y9"/>
<name>E0W2Y9_PEDHC</name>
<feature type="coiled-coil region" evidence="7">
    <location>
        <begin position="451"/>
        <end position="478"/>
    </location>
</feature>
<sequence>MRCRTSQQPYPIYTTVLCCPKPETPPGTTRTKLIQTMFRESEAQTEPYVVDIPDNVDKGLEILTLGWLSWNNGLPAGMNEIMTIERARQKRAWEAALPIPLDQTSMELRRMIIEAIEINEWKYREEVMTAMNSIRMELAKKVMKEKCKKNKEKYELRINNYIDIKKSDKNKKIFKLRLAFNRQMRKLISNKNKINFKYHRSDIITQFTSKTSELYAPQLRFGEDPRNWHEKIPFNFQFYSVFNKLEVMHQTLADVPFSLLPAFDFKNKSKPKDKNVKDLCIRLTKWTEQNLETLYDELKSIRWKRYNTPKPCYLKKKIPVMVTDSEIPSVTGVSDDEEDMFQACLFLQKTIKGRAIQAVMFEGRVKCQELIEELKSTHALQSHKEDEKGQLRRKIYGLQRQAEIELMQEKKKNEILAALEGKTTGEMLDFLSKELLRLQNERQTHALALLADQERHKREAMEAGRRQLEEQRKREHEEMFKQIIKLHQNSVRSFLEEVFDESQSWVSQRNAREYVTDLAKKIDQAAMATTMVPIFTRCDDLIEEEIIADLVHNFALPEAEKRIVRQRMNAKQRNYLKVCHDEVYSNIEKITQGKRTEKGQLIPLPRSDVHKIPPQVRVKYRHLKRTHDTSSSTLNSMLSAGSVVDEQFMATYKMNAEQKQIAEREMWSSGFSRQEVILKNDKVDDDDDVQ</sequence>
<dbReference type="AlphaFoldDB" id="E0W2Y9"/>
<keyword evidence="2" id="KW-0963">Cytoplasm</keyword>
<evidence type="ECO:0000313" key="9">
    <source>
        <dbReference type="EMBL" id="EEB19995.1"/>
    </source>
</evidence>
<evidence type="ECO:0000256" key="3">
    <source>
        <dbReference type="ARBA" id="ARBA00023212"/>
    </source>
</evidence>
<dbReference type="EMBL" id="DS235881">
    <property type="protein sequence ID" value="EEB19995.1"/>
    <property type="molecule type" value="Genomic_DNA"/>
</dbReference>
<organism>
    <name type="scientific">Pediculus humanus subsp. corporis</name>
    <name type="common">Body louse</name>
    <dbReference type="NCBI Taxonomy" id="121224"/>
    <lineage>
        <taxon>Eukaryota</taxon>
        <taxon>Metazoa</taxon>
        <taxon>Ecdysozoa</taxon>
        <taxon>Arthropoda</taxon>
        <taxon>Hexapoda</taxon>
        <taxon>Insecta</taxon>
        <taxon>Pterygota</taxon>
        <taxon>Neoptera</taxon>
        <taxon>Paraneoptera</taxon>
        <taxon>Psocodea</taxon>
        <taxon>Troctomorpha</taxon>
        <taxon>Phthiraptera</taxon>
        <taxon>Anoplura</taxon>
        <taxon>Pediculidae</taxon>
        <taxon>Pediculus</taxon>
    </lineage>
</organism>
<comment type="subcellular location">
    <subcellularLocation>
        <location evidence="1">Cytoplasm</location>
        <location evidence="1">Cytoskeleton</location>
        <location evidence="1">Cilium axoneme</location>
    </subcellularLocation>
</comment>
<dbReference type="eggNOG" id="ENOG502QRFI">
    <property type="taxonomic scope" value="Eukaryota"/>
</dbReference>
<dbReference type="KEGG" id="phu:Phum_PHUM599350"/>
<dbReference type="CTD" id="8236874"/>
<dbReference type="OMA" id="PAQDICG"/>
<dbReference type="EMBL" id="AAZO01007310">
    <property type="status" value="NOT_ANNOTATED_CDS"/>
    <property type="molecule type" value="Genomic_DNA"/>
</dbReference>
<proteinExistence type="inferred from homology"/>
<evidence type="ECO:0000256" key="2">
    <source>
        <dbReference type="ARBA" id="ARBA00022490"/>
    </source>
</evidence>
<accession>E0W2Y9</accession>
<dbReference type="RefSeq" id="XP_002432733.1">
    <property type="nucleotide sequence ID" value="XM_002432688.1"/>
</dbReference>
<dbReference type="GeneID" id="8236874"/>
<evidence type="ECO:0000256" key="5">
    <source>
        <dbReference type="ARBA" id="ARBA00029468"/>
    </source>
</evidence>
<dbReference type="GO" id="GO:0005930">
    <property type="term" value="C:axoneme"/>
    <property type="evidence" value="ECO:0007669"/>
    <property type="project" value="UniProtKB-SubCell"/>
</dbReference>
<dbReference type="InterPro" id="IPR032840">
    <property type="entry name" value="CFAP91_dom"/>
</dbReference>
<dbReference type="OrthoDB" id="567787at2759"/>
<evidence type="ECO:0000259" key="8">
    <source>
        <dbReference type="Pfam" id="PF14738"/>
    </source>
</evidence>
<dbReference type="Pfam" id="PF14738">
    <property type="entry name" value="CFAP91"/>
    <property type="match status" value="1"/>
</dbReference>
<feature type="domain" description="CFAP91" evidence="8">
    <location>
        <begin position="34"/>
        <end position="186"/>
    </location>
</feature>
<keyword evidence="3" id="KW-0206">Cytoskeleton</keyword>
<dbReference type="InParanoid" id="E0W2Y9"/>
<dbReference type="PANTHER" id="PTHR22455:SF10">
    <property type="entry name" value="CILIA- AND FLAGELLA-ASSOCIATED PROTEIN 91"/>
    <property type="match status" value="1"/>
</dbReference>
<reference evidence="9" key="2">
    <citation type="submission" date="2007-04" db="EMBL/GenBank/DDBJ databases">
        <title>The genome of the human body louse.</title>
        <authorList>
            <consortium name="The Human Body Louse Genome Consortium"/>
            <person name="Kirkness E."/>
            <person name="Walenz B."/>
            <person name="Hass B."/>
            <person name="Bruggner R."/>
            <person name="Strausberg R."/>
        </authorList>
    </citation>
    <scope>NUCLEOTIDE SEQUENCE</scope>
    <source>
        <strain evidence="9">USDA</strain>
    </source>
</reference>
<evidence type="ECO:0000313" key="11">
    <source>
        <dbReference type="Proteomes" id="UP000009046"/>
    </source>
</evidence>
<dbReference type="PANTHER" id="PTHR22455">
    <property type="entry name" value="CILIA- AND FLAGELLA-ASSOCIATED PROTEIN 91"/>
    <property type="match status" value="1"/>
</dbReference>
<dbReference type="VEuPathDB" id="VectorBase:PHUM599350"/>